<dbReference type="OrthoDB" id="9799225at2"/>
<proteinExistence type="predicted"/>
<dbReference type="AlphaFoldDB" id="A0A4S2HBN9"/>
<gene>
    <name evidence="2" type="ORF">E5162_09790</name>
</gene>
<dbReference type="Proteomes" id="UP000305451">
    <property type="component" value="Unassembled WGS sequence"/>
</dbReference>
<dbReference type="InterPro" id="IPR003018">
    <property type="entry name" value="GAF"/>
</dbReference>
<dbReference type="EMBL" id="SRXV01000002">
    <property type="protein sequence ID" value="TGY93326.1"/>
    <property type="molecule type" value="Genomic_DNA"/>
</dbReference>
<dbReference type="SUPFAM" id="SSF55781">
    <property type="entry name" value="GAF domain-like"/>
    <property type="match status" value="1"/>
</dbReference>
<name>A0A4S2HBN9_9PROT</name>
<accession>A0A4S2HBN9</accession>
<reference evidence="2 3" key="1">
    <citation type="journal article" date="2013" name="Int. J. Syst. Evol. Microbiol.">
        <title>Marinicauda pacifica gen. nov., sp. nov., a prosthecate alphaproteobacterium of the family Hyphomonadaceae isolated from deep seawater.</title>
        <authorList>
            <person name="Zhang X.Y."/>
            <person name="Li G.W."/>
            <person name="Wang C.S."/>
            <person name="Zhang Y.J."/>
            <person name="Xu X.W."/>
            <person name="Li H."/>
            <person name="Liu A."/>
            <person name="Liu C."/>
            <person name="Xie B.B."/>
            <person name="Qin Q.L."/>
            <person name="Xu Z."/>
            <person name="Chen X.L."/>
            <person name="Zhou B.C."/>
            <person name="Zhang Y.Z."/>
        </authorList>
    </citation>
    <scope>NUCLEOTIDE SEQUENCE [LARGE SCALE GENOMIC DNA]</scope>
    <source>
        <strain evidence="2 3">P-1 km-3</strain>
    </source>
</reference>
<dbReference type="PANTHER" id="PTHR43102">
    <property type="entry name" value="SLR1143 PROTEIN"/>
    <property type="match status" value="1"/>
</dbReference>
<feature type="domain" description="GAF" evidence="1">
    <location>
        <begin position="31"/>
        <end position="156"/>
    </location>
</feature>
<evidence type="ECO:0000313" key="3">
    <source>
        <dbReference type="Proteomes" id="UP000305451"/>
    </source>
</evidence>
<sequence length="183" mass="19605">MPISTDPPAQEPFPADYEALKIRIRRARPHLERVLHVAAHAFDAGAAVVSLSGNDEISFVVRHGAPHFSLPYRVAFCSHVIDSGAMLVIENAASDPVHGQNPLVKDMPFLRFYAGAPFTAPDGRVLGAVAVIDTEPRFRFSEGDREALAHLAAIASHLAFSGGRVRLLHGATSETVSALLQPG</sequence>
<dbReference type="Gene3D" id="3.30.450.40">
    <property type="match status" value="1"/>
</dbReference>
<dbReference type="RefSeq" id="WP_135945048.1">
    <property type="nucleotide sequence ID" value="NZ_BMEI01000002.1"/>
</dbReference>
<protein>
    <submittedName>
        <fullName evidence="2">GAF domain-containing protein</fullName>
    </submittedName>
</protein>
<dbReference type="PANTHER" id="PTHR43102:SF2">
    <property type="entry name" value="GAF DOMAIN-CONTAINING PROTEIN"/>
    <property type="match status" value="1"/>
</dbReference>
<keyword evidence="3" id="KW-1185">Reference proteome</keyword>
<comment type="caution">
    <text evidence="2">The sequence shown here is derived from an EMBL/GenBank/DDBJ whole genome shotgun (WGS) entry which is preliminary data.</text>
</comment>
<evidence type="ECO:0000313" key="2">
    <source>
        <dbReference type="EMBL" id="TGY93326.1"/>
    </source>
</evidence>
<evidence type="ECO:0000259" key="1">
    <source>
        <dbReference type="Pfam" id="PF01590"/>
    </source>
</evidence>
<dbReference type="Pfam" id="PF01590">
    <property type="entry name" value="GAF"/>
    <property type="match status" value="1"/>
</dbReference>
<organism evidence="2 3">
    <name type="scientific">Marinicauda pacifica</name>
    <dbReference type="NCBI Taxonomy" id="1133559"/>
    <lineage>
        <taxon>Bacteria</taxon>
        <taxon>Pseudomonadati</taxon>
        <taxon>Pseudomonadota</taxon>
        <taxon>Alphaproteobacteria</taxon>
        <taxon>Maricaulales</taxon>
        <taxon>Maricaulaceae</taxon>
        <taxon>Marinicauda</taxon>
    </lineage>
</organism>
<dbReference type="InterPro" id="IPR029016">
    <property type="entry name" value="GAF-like_dom_sf"/>
</dbReference>